<dbReference type="Pfam" id="PF02771">
    <property type="entry name" value="Acyl-CoA_dh_N"/>
    <property type="match status" value="1"/>
</dbReference>
<evidence type="ECO:0000256" key="7">
    <source>
        <dbReference type="RuleBase" id="RU362125"/>
    </source>
</evidence>
<evidence type="ECO:0000313" key="12">
    <source>
        <dbReference type="Proteomes" id="UP000777784"/>
    </source>
</evidence>
<evidence type="ECO:0000256" key="4">
    <source>
        <dbReference type="ARBA" id="ARBA00022827"/>
    </source>
</evidence>
<accession>A0A948W5K3</accession>
<evidence type="ECO:0000256" key="5">
    <source>
        <dbReference type="ARBA" id="ARBA00022946"/>
    </source>
</evidence>
<keyword evidence="6 7" id="KW-0560">Oxidoreductase</keyword>
<dbReference type="InterPro" id="IPR046373">
    <property type="entry name" value="Acyl-CoA_Oxase/DH_mid-dom_sf"/>
</dbReference>
<dbReference type="GO" id="GO:0050660">
    <property type="term" value="F:flavin adenine dinucleotide binding"/>
    <property type="evidence" value="ECO:0007669"/>
    <property type="project" value="InterPro"/>
</dbReference>
<organism evidence="11 12">
    <name type="scientific">Eiseniibacteriota bacterium</name>
    <dbReference type="NCBI Taxonomy" id="2212470"/>
    <lineage>
        <taxon>Bacteria</taxon>
        <taxon>Candidatus Eiseniibacteriota</taxon>
    </lineage>
</organism>
<dbReference type="SUPFAM" id="SSF56645">
    <property type="entry name" value="Acyl-CoA dehydrogenase NM domain-like"/>
    <property type="match status" value="1"/>
</dbReference>
<proteinExistence type="inferred from homology"/>
<comment type="caution">
    <text evidence="11">The sequence shown here is derived from an EMBL/GenBank/DDBJ whole genome shotgun (WGS) entry which is preliminary data.</text>
</comment>
<dbReference type="PANTHER" id="PTHR42807">
    <property type="entry name" value="GLUTARYL-COA DEHYDROGENASE, MITOCHONDRIAL"/>
    <property type="match status" value="1"/>
</dbReference>
<comment type="similarity">
    <text evidence="2 7">Belongs to the acyl-CoA dehydrogenase family.</text>
</comment>
<dbReference type="EMBL" id="JAHJDP010000119">
    <property type="protein sequence ID" value="MBU2693397.1"/>
    <property type="molecule type" value="Genomic_DNA"/>
</dbReference>
<dbReference type="PANTHER" id="PTHR42807:SF1">
    <property type="entry name" value="GLUTARYL-COA DEHYDROGENASE, MITOCHONDRIAL"/>
    <property type="match status" value="1"/>
</dbReference>
<keyword evidence="3 7" id="KW-0285">Flavoprotein</keyword>
<keyword evidence="4 7" id="KW-0274">FAD</keyword>
<dbReference type="Proteomes" id="UP000777784">
    <property type="component" value="Unassembled WGS sequence"/>
</dbReference>
<dbReference type="InterPro" id="IPR037069">
    <property type="entry name" value="AcylCoA_DH/ox_N_sf"/>
</dbReference>
<feature type="domain" description="Acyl-CoA dehydrogenase/oxidase N-terminal" evidence="10">
    <location>
        <begin position="17"/>
        <end position="128"/>
    </location>
</feature>
<feature type="domain" description="Acyl-CoA dehydrogenase/oxidase C-terminal" evidence="8">
    <location>
        <begin position="237"/>
        <end position="381"/>
    </location>
</feature>
<dbReference type="Pfam" id="PF00441">
    <property type="entry name" value="Acyl-CoA_dh_1"/>
    <property type="match status" value="1"/>
</dbReference>
<evidence type="ECO:0000256" key="6">
    <source>
        <dbReference type="ARBA" id="ARBA00023002"/>
    </source>
</evidence>
<dbReference type="InterPro" id="IPR009100">
    <property type="entry name" value="AcylCoA_DH/oxidase_NM_dom_sf"/>
</dbReference>
<dbReference type="GO" id="GO:0004361">
    <property type="term" value="F:glutaryl-CoA dehydrogenase activity"/>
    <property type="evidence" value="ECO:0007669"/>
    <property type="project" value="TreeGrafter"/>
</dbReference>
<dbReference type="InterPro" id="IPR006091">
    <property type="entry name" value="Acyl-CoA_Oxase/DH_mid-dom"/>
</dbReference>
<evidence type="ECO:0000259" key="9">
    <source>
        <dbReference type="Pfam" id="PF02770"/>
    </source>
</evidence>
<dbReference type="GO" id="GO:0000062">
    <property type="term" value="F:fatty-acyl-CoA binding"/>
    <property type="evidence" value="ECO:0007669"/>
    <property type="project" value="TreeGrafter"/>
</dbReference>
<dbReference type="Gene3D" id="2.40.110.10">
    <property type="entry name" value="Butyryl-CoA Dehydrogenase, subunit A, domain 2"/>
    <property type="match status" value="1"/>
</dbReference>
<dbReference type="Gene3D" id="1.20.140.10">
    <property type="entry name" value="Butyryl-CoA Dehydrogenase, subunit A, domain 3"/>
    <property type="match status" value="1"/>
</dbReference>
<feature type="domain" description="Acyl-CoA oxidase/dehydrogenase middle" evidence="9">
    <location>
        <begin position="132"/>
        <end position="222"/>
    </location>
</feature>
<gene>
    <name evidence="11" type="ORF">KJ970_20955</name>
</gene>
<evidence type="ECO:0000256" key="1">
    <source>
        <dbReference type="ARBA" id="ARBA00001974"/>
    </source>
</evidence>
<dbReference type="Gene3D" id="1.10.540.10">
    <property type="entry name" value="Acyl-CoA dehydrogenase/oxidase, N-terminal domain"/>
    <property type="match status" value="1"/>
</dbReference>
<evidence type="ECO:0000259" key="10">
    <source>
        <dbReference type="Pfam" id="PF02771"/>
    </source>
</evidence>
<evidence type="ECO:0000259" key="8">
    <source>
        <dbReference type="Pfam" id="PF00441"/>
    </source>
</evidence>
<keyword evidence="5" id="KW-0809">Transit peptide</keyword>
<dbReference type="SUPFAM" id="SSF47203">
    <property type="entry name" value="Acyl-CoA dehydrogenase C-terminal domain-like"/>
    <property type="match status" value="1"/>
</dbReference>
<dbReference type="InterPro" id="IPR009075">
    <property type="entry name" value="AcylCo_DH/oxidase_C"/>
</dbReference>
<comment type="cofactor">
    <cofactor evidence="1 7">
        <name>FAD</name>
        <dbReference type="ChEBI" id="CHEBI:57692"/>
    </cofactor>
</comment>
<dbReference type="InterPro" id="IPR036250">
    <property type="entry name" value="AcylCo_DH-like_C"/>
</dbReference>
<dbReference type="GO" id="GO:0046949">
    <property type="term" value="P:fatty-acyl-CoA biosynthetic process"/>
    <property type="evidence" value="ECO:0007669"/>
    <property type="project" value="TreeGrafter"/>
</dbReference>
<evidence type="ECO:0000256" key="2">
    <source>
        <dbReference type="ARBA" id="ARBA00009347"/>
    </source>
</evidence>
<reference evidence="11" key="1">
    <citation type="submission" date="2021-05" db="EMBL/GenBank/DDBJ databases">
        <title>Energy efficiency and biological interactions define the core microbiome of deep oligotrophic groundwater.</title>
        <authorList>
            <person name="Mehrshad M."/>
            <person name="Lopez-Fernandez M."/>
            <person name="Bell E."/>
            <person name="Bernier-Latmani R."/>
            <person name="Bertilsson S."/>
            <person name="Dopson M."/>
        </authorList>
    </citation>
    <scope>NUCLEOTIDE SEQUENCE</scope>
    <source>
        <strain evidence="11">Modern_marine.mb.64</strain>
    </source>
</reference>
<dbReference type="Pfam" id="PF02770">
    <property type="entry name" value="Acyl-CoA_dh_M"/>
    <property type="match status" value="1"/>
</dbReference>
<dbReference type="InterPro" id="IPR052033">
    <property type="entry name" value="Glutaryl-CoA_DH_mitochondrial"/>
</dbReference>
<protein>
    <submittedName>
        <fullName evidence="11">Acyl-CoA dehydrogenase family protein</fullName>
    </submittedName>
</protein>
<evidence type="ECO:0000256" key="3">
    <source>
        <dbReference type="ARBA" id="ARBA00022630"/>
    </source>
</evidence>
<evidence type="ECO:0000313" key="11">
    <source>
        <dbReference type="EMBL" id="MBU2693397.1"/>
    </source>
</evidence>
<name>A0A948W5K3_UNCEI</name>
<dbReference type="InterPro" id="IPR013786">
    <property type="entry name" value="AcylCoA_DH/ox_N"/>
</dbReference>
<dbReference type="AlphaFoldDB" id="A0A948W5K3"/>
<sequence length="388" mass="42800">MKSHQLSDFYEVDALFNEEERAVRDTVRQFVTEKFMPRIREDYRAGRFPVELIPQMGELGLLGSNIEGYDCPGMSHVVYGIIQRELERGDSGLRSFSSVQGSLVMYPIATFGSEEQKQRWLPRLARGEAIGCYGLTEADHGSDPGAMETTARRVGDHWILNGAKMWITNGSIADLAVVFAKTDEGIRGFLVEKGFEGFTAPEIRHKWSLRASVTSELVFQDCAVPAENMLPGTSSLKQALMCLNQARYGIAWGALGAAAACLEEAMAFAQQRIQFRRPVASFQLIQTKLTEMVTELTKGQLLALQLGRLKDQGKATPARVSLAKRNNVYHARAIARTAREILAAGGITDEYHSGRHMTNLESVLTYEGTHDIQGLIVGAALTGHEAFA</sequence>
<dbReference type="GO" id="GO:0033539">
    <property type="term" value="P:fatty acid beta-oxidation using acyl-CoA dehydrogenase"/>
    <property type="evidence" value="ECO:0007669"/>
    <property type="project" value="TreeGrafter"/>
</dbReference>
<dbReference type="FunFam" id="1.10.540.10:FF:000026">
    <property type="entry name" value="Acyl-CoA dehydrogenase medium chain"/>
    <property type="match status" value="1"/>
</dbReference>